<evidence type="ECO:0000313" key="1">
    <source>
        <dbReference type="EMBL" id="KRM91044.1"/>
    </source>
</evidence>
<keyword evidence="2" id="KW-1185">Reference proteome</keyword>
<name>A0A0R2CM67_9LACO</name>
<reference evidence="1 2" key="1">
    <citation type="journal article" date="2015" name="Genome Announc.">
        <title>Expanding the biotechnology potential of lactobacilli through comparative genomics of 213 strains and associated genera.</title>
        <authorList>
            <person name="Sun Z."/>
            <person name="Harris H.M."/>
            <person name="McCann A."/>
            <person name="Guo C."/>
            <person name="Argimon S."/>
            <person name="Zhang W."/>
            <person name="Yang X."/>
            <person name="Jeffery I.B."/>
            <person name="Cooney J.C."/>
            <person name="Kagawa T.F."/>
            <person name="Liu W."/>
            <person name="Song Y."/>
            <person name="Salvetti E."/>
            <person name="Wrobel A."/>
            <person name="Rasinkangas P."/>
            <person name="Parkhill J."/>
            <person name="Rea M.C."/>
            <person name="O'Sullivan O."/>
            <person name="Ritari J."/>
            <person name="Douillard F.P."/>
            <person name="Paul Ross R."/>
            <person name="Yang R."/>
            <person name="Briner A.E."/>
            <person name="Felis G.E."/>
            <person name="de Vos W.M."/>
            <person name="Barrangou R."/>
            <person name="Klaenhammer T.R."/>
            <person name="Caufield P.W."/>
            <person name="Cui Y."/>
            <person name="Zhang H."/>
            <person name="O'Toole P.W."/>
        </authorList>
    </citation>
    <scope>NUCLEOTIDE SEQUENCE [LARGE SCALE GENOMIC DNA]</scope>
    <source>
        <strain evidence="1 2">DSM 21116</strain>
    </source>
</reference>
<dbReference type="Pfam" id="PF11217">
    <property type="entry name" value="DUF3013"/>
    <property type="match status" value="1"/>
</dbReference>
<dbReference type="PATRIC" id="fig|1423729.3.peg.1054"/>
<dbReference type="Proteomes" id="UP000051131">
    <property type="component" value="Unassembled WGS sequence"/>
</dbReference>
<proteinExistence type="predicted"/>
<protein>
    <submittedName>
        <fullName evidence="1">Uncharacterized protein</fullName>
    </submittedName>
</protein>
<dbReference type="Gene3D" id="3.40.50.11250">
    <property type="entry name" value="Protein of unknown function DUF3013"/>
    <property type="match status" value="1"/>
</dbReference>
<dbReference type="EMBL" id="AYZE01000014">
    <property type="protein sequence ID" value="KRM91044.1"/>
    <property type="molecule type" value="Genomic_DNA"/>
</dbReference>
<evidence type="ECO:0000313" key="2">
    <source>
        <dbReference type="Proteomes" id="UP000051131"/>
    </source>
</evidence>
<gene>
    <name evidence="1" type="ORF">FC80_GL001040</name>
</gene>
<dbReference type="AlphaFoldDB" id="A0A0R2CM67"/>
<dbReference type="InterPro" id="IPR021380">
    <property type="entry name" value="DUF3013"/>
</dbReference>
<accession>A0A0R2CM67</accession>
<sequence length="165" mass="18905">MVQSLSEFLTTGLADLGFDGGLDLLWDKEEKTFTVEITFRIEQKGQHFLLDLTGDNSTENPIDFVDAILLYDNTKQELNMTDNDDYLACIGYDGLNGWTKARGVAFLEYLKVILVSSRENLKKFLGNEDNLDFLLNFELKWSEETFEELVKNKQKVISGTLPYIK</sequence>
<dbReference type="STRING" id="1423729.FC80_GL001040"/>
<comment type="caution">
    <text evidence="1">The sequence shown here is derived from an EMBL/GenBank/DDBJ whole genome shotgun (WGS) entry which is preliminary data.</text>
</comment>
<dbReference type="OrthoDB" id="2165293at2"/>
<dbReference type="RefSeq" id="WP_057829248.1">
    <property type="nucleotide sequence ID" value="NZ_AYZE01000014.1"/>
</dbReference>
<organism evidence="1 2">
    <name type="scientific">Liquorilactobacillus cacaonum DSM 21116</name>
    <dbReference type="NCBI Taxonomy" id="1423729"/>
    <lineage>
        <taxon>Bacteria</taxon>
        <taxon>Bacillati</taxon>
        <taxon>Bacillota</taxon>
        <taxon>Bacilli</taxon>
        <taxon>Lactobacillales</taxon>
        <taxon>Lactobacillaceae</taxon>
        <taxon>Liquorilactobacillus</taxon>
    </lineage>
</organism>